<feature type="binding site" evidence="2">
    <location>
        <position position="352"/>
    </location>
    <ligand>
        <name>Mn(2+)</name>
        <dbReference type="ChEBI" id="CHEBI:29035"/>
        <label>2</label>
    </ligand>
</feature>
<feature type="binding site" evidence="2">
    <location>
        <position position="152"/>
    </location>
    <ligand>
        <name>Mn(2+)</name>
        <dbReference type="ChEBI" id="CHEBI:29035"/>
        <label>2</label>
    </ligand>
</feature>
<feature type="binding site" evidence="2">
    <location>
        <position position="89"/>
    </location>
    <ligand>
        <name>Mn(2+)</name>
        <dbReference type="ChEBI" id="CHEBI:29035"/>
        <label>2</label>
    </ligand>
</feature>
<dbReference type="InterPro" id="IPR036264">
    <property type="entry name" value="Bact_exopeptidase_dim_dom"/>
</dbReference>
<dbReference type="NCBIfam" id="TIGR01891">
    <property type="entry name" value="amidohydrolases"/>
    <property type="match status" value="1"/>
</dbReference>
<accession>A0A9Y2ILS2</accession>
<dbReference type="GO" id="GO:0019877">
    <property type="term" value="P:diaminopimelate biosynthetic process"/>
    <property type="evidence" value="ECO:0007669"/>
    <property type="project" value="UniProtKB-ARBA"/>
</dbReference>
<keyword evidence="2" id="KW-0479">Metal-binding</keyword>
<feature type="binding site" evidence="2">
    <location>
        <position position="91"/>
    </location>
    <ligand>
        <name>Mn(2+)</name>
        <dbReference type="ChEBI" id="CHEBI:29035"/>
        <label>2</label>
    </ligand>
</feature>
<gene>
    <name evidence="4" type="ORF">QRX50_07840</name>
</gene>
<keyword evidence="1" id="KW-0378">Hydrolase</keyword>
<protein>
    <submittedName>
        <fullName evidence="4">Amidohydrolase</fullName>
    </submittedName>
</protein>
<dbReference type="InterPro" id="IPR002933">
    <property type="entry name" value="Peptidase_M20"/>
</dbReference>
<dbReference type="Gene3D" id="3.30.70.360">
    <property type="match status" value="1"/>
</dbReference>
<feature type="domain" description="Peptidase M20 dimerisation" evidence="3">
    <location>
        <begin position="174"/>
        <end position="270"/>
    </location>
</feature>
<proteinExistence type="predicted"/>
<dbReference type="AlphaFoldDB" id="A0A9Y2ILS2"/>
<dbReference type="Proteomes" id="UP001236014">
    <property type="component" value="Chromosome"/>
</dbReference>
<dbReference type="Pfam" id="PF01546">
    <property type="entry name" value="Peptidase_M20"/>
    <property type="match status" value="1"/>
</dbReference>
<dbReference type="InterPro" id="IPR017439">
    <property type="entry name" value="Amidohydrolase"/>
</dbReference>
<evidence type="ECO:0000313" key="4">
    <source>
        <dbReference type="EMBL" id="WIX80668.1"/>
    </source>
</evidence>
<reference evidence="4 5" key="1">
    <citation type="submission" date="2023-06" db="EMBL/GenBank/DDBJ databases">
        <authorList>
            <person name="Oyuntsetseg B."/>
            <person name="Kim S.B."/>
        </authorList>
    </citation>
    <scope>NUCLEOTIDE SEQUENCE [LARGE SCALE GENOMIC DNA]</scope>
    <source>
        <strain evidence="4 5">2-15</strain>
    </source>
</reference>
<comment type="cofactor">
    <cofactor evidence="2">
        <name>Mn(2+)</name>
        <dbReference type="ChEBI" id="CHEBI:29035"/>
    </cofactor>
    <text evidence="2">The Mn(2+) ion enhances activity.</text>
</comment>
<dbReference type="Pfam" id="PF07687">
    <property type="entry name" value="M20_dimer"/>
    <property type="match status" value="1"/>
</dbReference>
<evidence type="ECO:0000313" key="5">
    <source>
        <dbReference type="Proteomes" id="UP001236014"/>
    </source>
</evidence>
<dbReference type="GO" id="GO:0046872">
    <property type="term" value="F:metal ion binding"/>
    <property type="evidence" value="ECO:0007669"/>
    <property type="project" value="UniProtKB-KW"/>
</dbReference>
<keyword evidence="2" id="KW-0464">Manganese</keyword>
<dbReference type="PIRSF" id="PIRSF005962">
    <property type="entry name" value="Pept_M20D_amidohydro"/>
    <property type="match status" value="1"/>
</dbReference>
<sequence>MTDLLELYQDLHAHPELAGEEKRTADVLARELTALGFTVRSGIGGHGVVAAFENGAGPTVAVRTELDALPLTERTGLPYAAGGSAMHACGHDLHLTAVVGAARELVATRAEWRGRVVVLGQPAEETLEGALAMVADGVHDVFGAPDALLAQHAVPGPVGRVGHSPGQITAPCAELAITVHGRGGHAAVPHLAVDPVVLAAHLVVRLQSVVARETNPADPVVVTVGSVHAGDAANVIPDRVELGVSVRAASDGALARALAAIERVCRAEAAASGAPVEPEVVTVRSAPATTNDRQLVLAVRAAHLSGLGADRVGWTPPVAAAEDFGHLAALPDGGTVPLCYWTLGVGTRGTNHSPDFAPEPAALTDGWRALVLAARAVLAVAEE</sequence>
<organism evidence="4 5">
    <name type="scientific">Amycolatopsis carbonis</name>
    <dbReference type="NCBI Taxonomy" id="715471"/>
    <lineage>
        <taxon>Bacteria</taxon>
        <taxon>Bacillati</taxon>
        <taxon>Actinomycetota</taxon>
        <taxon>Actinomycetes</taxon>
        <taxon>Pseudonocardiales</taxon>
        <taxon>Pseudonocardiaceae</taxon>
        <taxon>Amycolatopsis</taxon>
    </lineage>
</organism>
<dbReference type="GO" id="GO:0050118">
    <property type="term" value="F:N-acetyldiaminopimelate deacetylase activity"/>
    <property type="evidence" value="ECO:0007669"/>
    <property type="project" value="UniProtKB-ARBA"/>
</dbReference>
<dbReference type="PANTHER" id="PTHR11014:SF63">
    <property type="entry name" value="METALLOPEPTIDASE, PUTATIVE (AFU_ORTHOLOGUE AFUA_6G09600)-RELATED"/>
    <property type="match status" value="1"/>
</dbReference>
<dbReference type="SUPFAM" id="SSF53187">
    <property type="entry name" value="Zn-dependent exopeptidases"/>
    <property type="match status" value="1"/>
</dbReference>
<dbReference type="KEGG" id="acab:QRX50_07840"/>
<dbReference type="FunFam" id="3.30.70.360:FF:000001">
    <property type="entry name" value="N-acetyldiaminopimelate deacetylase"/>
    <property type="match status" value="1"/>
</dbReference>
<dbReference type="PANTHER" id="PTHR11014">
    <property type="entry name" value="PEPTIDASE M20 FAMILY MEMBER"/>
    <property type="match status" value="1"/>
</dbReference>
<keyword evidence="5" id="KW-1185">Reference proteome</keyword>
<feature type="binding site" evidence="2">
    <location>
        <position position="125"/>
    </location>
    <ligand>
        <name>Mn(2+)</name>
        <dbReference type="ChEBI" id="CHEBI:29035"/>
        <label>2</label>
    </ligand>
</feature>
<dbReference type="SUPFAM" id="SSF55031">
    <property type="entry name" value="Bacterial exopeptidase dimerisation domain"/>
    <property type="match status" value="1"/>
</dbReference>
<dbReference type="Gene3D" id="3.40.630.10">
    <property type="entry name" value="Zn peptidases"/>
    <property type="match status" value="1"/>
</dbReference>
<dbReference type="EMBL" id="CP127294">
    <property type="protein sequence ID" value="WIX80668.1"/>
    <property type="molecule type" value="Genomic_DNA"/>
</dbReference>
<evidence type="ECO:0000256" key="1">
    <source>
        <dbReference type="ARBA" id="ARBA00022801"/>
    </source>
</evidence>
<evidence type="ECO:0000256" key="2">
    <source>
        <dbReference type="PIRSR" id="PIRSR005962-1"/>
    </source>
</evidence>
<dbReference type="RefSeq" id="WP_285971293.1">
    <property type="nucleotide sequence ID" value="NZ_CP127294.1"/>
</dbReference>
<name>A0A9Y2ILS2_9PSEU</name>
<dbReference type="InterPro" id="IPR011650">
    <property type="entry name" value="Peptidase_M20_dimer"/>
</dbReference>
<evidence type="ECO:0000259" key="3">
    <source>
        <dbReference type="Pfam" id="PF07687"/>
    </source>
</evidence>